<dbReference type="RefSeq" id="WP_011508943.1">
    <property type="nucleotide sequence ID" value="NC_007964.1"/>
</dbReference>
<dbReference type="OrthoDB" id="9775547at2"/>
<proteinExistence type="predicted"/>
<dbReference type="Gene3D" id="3.40.50.300">
    <property type="entry name" value="P-loop containing nucleotide triphosphate hydrolases"/>
    <property type="match status" value="1"/>
</dbReference>
<dbReference type="SUPFAM" id="SSF52540">
    <property type="entry name" value="P-loop containing nucleoside triphosphate hydrolases"/>
    <property type="match status" value="1"/>
</dbReference>
<dbReference type="InterPro" id="IPR027417">
    <property type="entry name" value="P-loop_NTPase"/>
</dbReference>
<reference evidence="2 3" key="1">
    <citation type="submission" date="2006-03" db="EMBL/GenBank/DDBJ databases">
        <title>Complete sequence of chromosome of Nitrobacter hamburgensis X14.</title>
        <authorList>
            <consortium name="US DOE Joint Genome Institute"/>
            <person name="Copeland A."/>
            <person name="Lucas S."/>
            <person name="Lapidus A."/>
            <person name="Barry K."/>
            <person name="Detter J.C."/>
            <person name="Glavina del Rio T."/>
            <person name="Hammon N."/>
            <person name="Israni S."/>
            <person name="Dalin E."/>
            <person name="Tice H."/>
            <person name="Pitluck S."/>
            <person name="Chain P."/>
            <person name="Malfatti S."/>
            <person name="Shin M."/>
            <person name="Vergez L."/>
            <person name="Schmutz J."/>
            <person name="Larimer F."/>
            <person name="Land M."/>
            <person name="Hauser L."/>
            <person name="Kyrpides N."/>
            <person name="Ivanova N."/>
            <person name="Ward B."/>
            <person name="Arp D."/>
            <person name="Klotz M."/>
            <person name="Stein L."/>
            <person name="O'Mullan G."/>
            <person name="Starkenburg S."/>
            <person name="Sayavedra L."/>
            <person name="Poret-Peterson A.T."/>
            <person name="Gentry M.E."/>
            <person name="Bruce D."/>
            <person name="Richardson P."/>
        </authorList>
    </citation>
    <scope>NUCLEOTIDE SEQUENCE [LARGE SCALE GENOMIC DNA]</scope>
    <source>
        <strain evidence="3">DSM 10229 / NCIMB 13809 / X14</strain>
    </source>
</reference>
<evidence type="ECO:0000313" key="2">
    <source>
        <dbReference type="EMBL" id="ABE61239.1"/>
    </source>
</evidence>
<name>Q1QRA8_NITHX</name>
<dbReference type="Pfam" id="PF13481">
    <property type="entry name" value="AAA_25"/>
    <property type="match status" value="1"/>
</dbReference>
<accession>Q1QRA8</accession>
<dbReference type="eggNOG" id="COG3598">
    <property type="taxonomic scope" value="Bacteria"/>
</dbReference>
<dbReference type="InterPro" id="IPR039459">
    <property type="entry name" value="RepB-like_DNA_primase_dom"/>
</dbReference>
<organism evidence="2 3">
    <name type="scientific">Nitrobacter hamburgensis (strain DSM 10229 / NCIMB 13809 / X14)</name>
    <dbReference type="NCBI Taxonomy" id="323097"/>
    <lineage>
        <taxon>Bacteria</taxon>
        <taxon>Pseudomonadati</taxon>
        <taxon>Pseudomonadota</taxon>
        <taxon>Alphaproteobacteria</taxon>
        <taxon>Hyphomicrobiales</taxon>
        <taxon>Nitrobacteraceae</taxon>
        <taxon>Nitrobacter</taxon>
    </lineage>
</organism>
<evidence type="ECO:0000313" key="3">
    <source>
        <dbReference type="Proteomes" id="UP000001953"/>
    </source>
</evidence>
<dbReference type="STRING" id="323097.Nham_0343"/>
<gene>
    <name evidence="2" type="ordered locus">Nham_0343</name>
</gene>
<sequence>MNALQAKQTFTDPVRTHVEMLHDLAAGIDGVFVVSAYNVSLPKGGGTITKHNVGDVNGMVEAIAAHSDTPGANVYTGLHLMKTGLARGKRGTRSDVVAVLGLVADMDADTGNAGNLPFEPSYIIETSPGNQQPVWLFDKPLTVTEAVPLAAALKRATGSDHGTADVDHVWRIPGTKNWPNEAKLKRGRSAEPAPVRYLHEWRGDLMNVDELRAALEPWASAPANEAKPVQLGELPDIDGVVASPKLAALLAADDVEDRSKHASRVVEQMMFDGHDVETAAALFLSASGNWSARYQGKGARDDFARMWGKFQKPDYSGLADGLLRKSDPPIAANDNEPKSRFNLTWFDDIEADKPKAWVIKNVLGRGEHTLISGLPGTGKSVVATDGACHVAAGMEWFGRKTTQGLVLFVAAERKALTERRMMAFRKHHGVKDVPLLVLGGRLDLTSSLADAKALAGIVQQAEIDCGQKCVWIIIDTLTRVFGAGDQNTSKDMGRFIQACDELIRLTGAHVTVVHHTAWSGERGKGAIDLDGAVDASFMVVKNSGTYTLKCDGANDGDEGTIATFTMQSVELAKDEDGEPTTAPVVVPGESLADRLALKGHTKGVLAALNSIIEDDGIEPEGSDFPEGIMVVKEKQWRAAYYEAESGASVETLKKRFGRAKKDLLAKGQVKQIGQWYWPS</sequence>
<dbReference type="Proteomes" id="UP000001953">
    <property type="component" value="Chromosome"/>
</dbReference>
<dbReference type="EMBL" id="CP000319">
    <property type="protein sequence ID" value="ABE61239.1"/>
    <property type="molecule type" value="Genomic_DNA"/>
</dbReference>
<evidence type="ECO:0000259" key="1">
    <source>
        <dbReference type="Pfam" id="PF16793"/>
    </source>
</evidence>
<dbReference type="KEGG" id="nha:Nham_0343"/>
<dbReference type="HOGENOM" id="CLU_394157_0_0_5"/>
<dbReference type="Gene3D" id="3.30.70.1790">
    <property type="entry name" value="RepB DNA-primase, N-terminal domain"/>
    <property type="match status" value="1"/>
</dbReference>
<feature type="domain" description="RepB-like DNA primase" evidence="1">
    <location>
        <begin position="117"/>
        <end position="187"/>
    </location>
</feature>
<protein>
    <submittedName>
        <fullName evidence="2">RecA-family ATPase-like protein</fullName>
    </submittedName>
</protein>
<dbReference type="Pfam" id="PF16793">
    <property type="entry name" value="RepB_primase"/>
    <property type="match status" value="1"/>
</dbReference>
<keyword evidence="3" id="KW-1185">Reference proteome</keyword>
<dbReference type="AlphaFoldDB" id="Q1QRA8"/>